<feature type="transmembrane region" description="Helical" evidence="10">
    <location>
        <begin position="230"/>
        <end position="250"/>
    </location>
</feature>
<dbReference type="Pfam" id="PF23256">
    <property type="entry name" value="CHX17_2nd"/>
    <property type="match status" value="1"/>
</dbReference>
<evidence type="ECO:0000259" key="11">
    <source>
        <dbReference type="Pfam" id="PF00999"/>
    </source>
</evidence>
<keyword evidence="2" id="KW-0813">Transport</keyword>
<dbReference type="GO" id="GO:0015297">
    <property type="term" value="F:antiporter activity"/>
    <property type="evidence" value="ECO:0007669"/>
    <property type="project" value="InterPro"/>
</dbReference>
<feature type="transmembrane region" description="Helical" evidence="10">
    <location>
        <begin position="204"/>
        <end position="223"/>
    </location>
</feature>
<dbReference type="InterPro" id="IPR057291">
    <property type="entry name" value="CHX17_2nd"/>
</dbReference>
<dbReference type="GO" id="GO:0016020">
    <property type="term" value="C:membrane"/>
    <property type="evidence" value="ECO:0007669"/>
    <property type="project" value="UniProtKB-SubCell"/>
</dbReference>
<accession>A0AAD4THZ3</accession>
<keyword evidence="6 10" id="KW-1133">Transmembrane helix</keyword>
<keyword evidence="7" id="KW-0406">Ion transport</keyword>
<dbReference type="GO" id="GO:0012505">
    <property type="term" value="C:endomembrane system"/>
    <property type="evidence" value="ECO:0007669"/>
    <property type="project" value="TreeGrafter"/>
</dbReference>
<dbReference type="PANTHER" id="PTHR32468:SF164">
    <property type="entry name" value="OS05G0485000 PROTEIN"/>
    <property type="match status" value="1"/>
</dbReference>
<evidence type="ECO:0000256" key="6">
    <source>
        <dbReference type="ARBA" id="ARBA00022989"/>
    </source>
</evidence>
<proteinExistence type="inferred from homology"/>
<evidence type="ECO:0000256" key="3">
    <source>
        <dbReference type="ARBA" id="ARBA00022538"/>
    </source>
</evidence>
<gene>
    <name evidence="13" type="ORF">MKW98_020829</name>
</gene>
<evidence type="ECO:0000256" key="10">
    <source>
        <dbReference type="SAM" id="Phobius"/>
    </source>
</evidence>
<keyword evidence="3" id="KW-0633">Potassium transport</keyword>
<feature type="domain" description="Cation/H+ exchanger transmembrane" evidence="11">
    <location>
        <begin position="95"/>
        <end position="339"/>
    </location>
</feature>
<dbReference type="GO" id="GO:1902600">
    <property type="term" value="P:proton transmembrane transport"/>
    <property type="evidence" value="ECO:0007669"/>
    <property type="project" value="InterPro"/>
</dbReference>
<sequence length="657" mass="73856">MAGIVLGPALLEGTDTFQYMLRDSGGMALMSVIESIGGVFLAFLVGVKTDMDMITKGSRSTIIIAYDLEKNMEASLLYVRLSVSHSFFYDTACAVADLNLLNSEIGRLGLAISIITGMSSWLYEYTYTFYVEATILKTGMLLLAWISKILLVIVIMFILRPVMSWMNKSTPEGKTLNESYVSSILITVLGVSFYSQSIGIDPSLGPLIVGLTVPVGSPIAAAVQKKLERFVTFVLVTPVYIIGGYHVRAFKFIWKDFVVVEIMMYLAYFGKIAFVMLASLYLWMPILDSFCLGLLLTCDGIFHMWYSMIMFEAELMSQQTYSIIFFTNLLITMVITPTVKYLYNPSGKYEGYKRQTILNSAVNSELRILACVYNPENFPSFLNFFEATNPVTKDSFVCIYVLHLVELVGRATSILIEHKQQKKTRAGTRNSSEKIISAFNQFEQQNQGFTIGQCFTAISPFSSMENDISQIALDKRTNLVIIPFGELEEHPYRAVNRSVLDKAPCSVGILFHHKNNSSVVIDVSVSFHSVSMIFIGGPDDREALAYSMRMADQPNLNLSIFRFTHDELINDLWFKITNTENILYKEEEVVDCADTASKIKCLENSYDFIIVGRRHDSNSPILHGLDEWRVFKELGVIGDLFATSTFEGNFSVLVMQQ</sequence>
<dbReference type="InterPro" id="IPR050794">
    <property type="entry name" value="CPA2_transporter"/>
</dbReference>
<reference evidence="13" key="1">
    <citation type="submission" date="2022-04" db="EMBL/GenBank/DDBJ databases">
        <title>A functionally conserved STORR gene fusion in Papaver species that diverged 16.8 million years ago.</title>
        <authorList>
            <person name="Catania T."/>
        </authorList>
    </citation>
    <scope>NUCLEOTIDE SEQUENCE</scope>
    <source>
        <strain evidence="13">S-188037</strain>
    </source>
</reference>
<dbReference type="Gene3D" id="1.20.1530.20">
    <property type="match status" value="1"/>
</dbReference>
<evidence type="ECO:0000259" key="12">
    <source>
        <dbReference type="Pfam" id="PF23256"/>
    </source>
</evidence>
<evidence type="ECO:0000256" key="9">
    <source>
        <dbReference type="ARBA" id="ARBA00038341"/>
    </source>
</evidence>
<dbReference type="Proteomes" id="UP001202328">
    <property type="component" value="Unassembled WGS sequence"/>
</dbReference>
<dbReference type="EMBL" id="JAJJMB010001184">
    <property type="protein sequence ID" value="KAI3958187.1"/>
    <property type="molecule type" value="Genomic_DNA"/>
</dbReference>
<keyword evidence="14" id="KW-1185">Reference proteome</keyword>
<organism evidence="13 14">
    <name type="scientific">Papaver atlanticum</name>
    <dbReference type="NCBI Taxonomy" id="357466"/>
    <lineage>
        <taxon>Eukaryota</taxon>
        <taxon>Viridiplantae</taxon>
        <taxon>Streptophyta</taxon>
        <taxon>Embryophyta</taxon>
        <taxon>Tracheophyta</taxon>
        <taxon>Spermatophyta</taxon>
        <taxon>Magnoliopsida</taxon>
        <taxon>Ranunculales</taxon>
        <taxon>Papaveraceae</taxon>
        <taxon>Papaveroideae</taxon>
        <taxon>Papaver</taxon>
    </lineage>
</organism>
<feature type="transmembrane region" description="Helical" evidence="10">
    <location>
        <begin position="27"/>
        <end position="47"/>
    </location>
</feature>
<comment type="caution">
    <text evidence="13">The sequence shown here is derived from an EMBL/GenBank/DDBJ whole genome shotgun (WGS) entry which is preliminary data.</text>
</comment>
<feature type="domain" description="Cation/H(+) antiporter central" evidence="12">
    <location>
        <begin position="398"/>
        <end position="512"/>
    </location>
</feature>
<evidence type="ECO:0000313" key="13">
    <source>
        <dbReference type="EMBL" id="KAI3958187.1"/>
    </source>
</evidence>
<keyword evidence="5" id="KW-0630">Potassium</keyword>
<comment type="similarity">
    <text evidence="9">Belongs to the monovalent cation:proton antiporter 2 (CPA2) transporter (TC 2.A.37) family. CHX (TC 2.A.37.4) subfamily.</text>
</comment>
<keyword evidence="4 10" id="KW-0812">Transmembrane</keyword>
<dbReference type="Pfam" id="PF00999">
    <property type="entry name" value="Na_H_Exchanger"/>
    <property type="match status" value="1"/>
</dbReference>
<comment type="subcellular location">
    <subcellularLocation>
        <location evidence="1">Membrane</location>
        <topology evidence="1">Multi-pass membrane protein</topology>
    </subcellularLocation>
</comment>
<evidence type="ECO:0000313" key="14">
    <source>
        <dbReference type="Proteomes" id="UP001202328"/>
    </source>
</evidence>
<feature type="transmembrane region" description="Helical" evidence="10">
    <location>
        <begin position="180"/>
        <end position="198"/>
    </location>
</feature>
<evidence type="ECO:0000256" key="2">
    <source>
        <dbReference type="ARBA" id="ARBA00022448"/>
    </source>
</evidence>
<dbReference type="GO" id="GO:0006885">
    <property type="term" value="P:regulation of pH"/>
    <property type="evidence" value="ECO:0007669"/>
    <property type="project" value="TreeGrafter"/>
</dbReference>
<feature type="transmembrane region" description="Helical" evidence="10">
    <location>
        <begin position="262"/>
        <end position="283"/>
    </location>
</feature>
<dbReference type="AlphaFoldDB" id="A0AAD4THZ3"/>
<dbReference type="InterPro" id="IPR006153">
    <property type="entry name" value="Cation/H_exchanger_TM"/>
</dbReference>
<evidence type="ECO:0000256" key="1">
    <source>
        <dbReference type="ARBA" id="ARBA00004141"/>
    </source>
</evidence>
<name>A0AAD4THZ3_9MAGN</name>
<evidence type="ECO:0000256" key="4">
    <source>
        <dbReference type="ARBA" id="ARBA00022692"/>
    </source>
</evidence>
<evidence type="ECO:0008006" key="15">
    <source>
        <dbReference type="Google" id="ProtNLM"/>
    </source>
</evidence>
<feature type="transmembrane region" description="Helical" evidence="10">
    <location>
        <begin position="105"/>
        <end position="123"/>
    </location>
</feature>
<dbReference type="PANTHER" id="PTHR32468">
    <property type="entry name" value="CATION/H + ANTIPORTER"/>
    <property type="match status" value="1"/>
</dbReference>
<dbReference type="InterPro" id="IPR038770">
    <property type="entry name" value="Na+/solute_symporter_sf"/>
</dbReference>
<feature type="transmembrane region" description="Helical" evidence="10">
    <location>
        <begin position="321"/>
        <end position="343"/>
    </location>
</feature>
<keyword evidence="8 10" id="KW-0472">Membrane</keyword>
<dbReference type="GO" id="GO:0006813">
    <property type="term" value="P:potassium ion transport"/>
    <property type="evidence" value="ECO:0007669"/>
    <property type="project" value="UniProtKB-KW"/>
</dbReference>
<evidence type="ECO:0000256" key="5">
    <source>
        <dbReference type="ARBA" id="ARBA00022958"/>
    </source>
</evidence>
<protein>
    <recommendedName>
        <fullName evidence="15">Cation/H+ exchanger domain-containing protein</fullName>
    </recommendedName>
</protein>
<feature type="transmembrane region" description="Helical" evidence="10">
    <location>
        <begin position="135"/>
        <end position="159"/>
    </location>
</feature>
<feature type="transmembrane region" description="Helical" evidence="10">
    <location>
        <begin position="290"/>
        <end position="309"/>
    </location>
</feature>
<evidence type="ECO:0000256" key="7">
    <source>
        <dbReference type="ARBA" id="ARBA00023065"/>
    </source>
</evidence>
<evidence type="ECO:0000256" key="8">
    <source>
        <dbReference type="ARBA" id="ARBA00023136"/>
    </source>
</evidence>